<dbReference type="Proteomes" id="UP000013063">
    <property type="component" value="Unassembled WGS sequence"/>
</dbReference>
<comment type="caution">
    <text evidence="1">The sequence shown here is derived from an EMBL/GenBank/DDBJ whole genome shotgun (WGS) entry which is preliminary data.</text>
</comment>
<name>R0CVD8_CAUVI</name>
<evidence type="ECO:0000313" key="2">
    <source>
        <dbReference type="Proteomes" id="UP000013063"/>
    </source>
</evidence>
<proteinExistence type="predicted"/>
<dbReference type="OrthoDB" id="9808189at2"/>
<dbReference type="EMBL" id="APMP01000031">
    <property type="protein sequence ID" value="ENZ80496.1"/>
    <property type="molecule type" value="Genomic_DNA"/>
</dbReference>
<accession>R0CVD8</accession>
<sequence length="74" mass="8180">MQFQHAAVEEAVVRAKTMLETNRRPEWSEAELQARSDVVGLLFEGLLVHEADAPAANRAALTQVVAQTMRHLLG</sequence>
<dbReference type="AlphaFoldDB" id="R0CVD8"/>
<protein>
    <submittedName>
        <fullName evidence="1">Uncharacterized protein</fullName>
    </submittedName>
</protein>
<gene>
    <name evidence="1" type="ORF">OR37_03619</name>
</gene>
<dbReference type="PATRIC" id="fig|1292034.3.peg.3591"/>
<dbReference type="eggNOG" id="COG1309">
    <property type="taxonomic scope" value="Bacteria"/>
</dbReference>
<evidence type="ECO:0000313" key="1">
    <source>
        <dbReference type="EMBL" id="ENZ80496.1"/>
    </source>
</evidence>
<dbReference type="RefSeq" id="WP_004623100.1">
    <property type="nucleotide sequence ID" value="NZ_APMP01000031.1"/>
</dbReference>
<organism evidence="1 2">
    <name type="scientific">Caulobacter vibrioides OR37</name>
    <dbReference type="NCBI Taxonomy" id="1292034"/>
    <lineage>
        <taxon>Bacteria</taxon>
        <taxon>Pseudomonadati</taxon>
        <taxon>Pseudomonadota</taxon>
        <taxon>Alphaproteobacteria</taxon>
        <taxon>Caulobacterales</taxon>
        <taxon>Caulobacteraceae</taxon>
        <taxon>Caulobacter</taxon>
    </lineage>
</organism>
<reference evidence="1 2" key="1">
    <citation type="journal article" date="2013" name="Genome Announc.">
        <title>Draft Genome Sequence for Caulobacter sp. Strain OR37, a Bacterium Tolerant to Heavy Metals.</title>
        <authorList>
            <person name="Utturkar S.M."/>
            <person name="Bollmann A."/>
            <person name="Brzoska R.M."/>
            <person name="Klingeman D.M."/>
            <person name="Epstein S.E."/>
            <person name="Palumbo A.V."/>
            <person name="Brown S.D."/>
        </authorList>
    </citation>
    <scope>NUCLEOTIDE SEQUENCE [LARGE SCALE GENOMIC DNA]</scope>
    <source>
        <strain evidence="1 2">OR37</strain>
    </source>
</reference>
<keyword evidence="2" id="KW-1185">Reference proteome</keyword>